<dbReference type="InterPro" id="IPR023210">
    <property type="entry name" value="NADP_OxRdtase_dom"/>
</dbReference>
<dbReference type="Gene3D" id="3.20.20.100">
    <property type="entry name" value="NADP-dependent oxidoreductase domain"/>
    <property type="match status" value="1"/>
</dbReference>
<dbReference type="InterPro" id="IPR020471">
    <property type="entry name" value="AKR"/>
</dbReference>
<dbReference type="PROSITE" id="PS00063">
    <property type="entry name" value="ALDOKETO_REDUCTASE_3"/>
    <property type="match status" value="1"/>
</dbReference>
<evidence type="ECO:0000259" key="2">
    <source>
        <dbReference type="Pfam" id="PF00248"/>
    </source>
</evidence>
<dbReference type="EMBL" id="PQXL01000628">
    <property type="protein sequence ID" value="THV44488.1"/>
    <property type="molecule type" value="Genomic_DNA"/>
</dbReference>
<dbReference type="Pfam" id="PF00248">
    <property type="entry name" value="Aldo_ket_red"/>
    <property type="match status" value="1"/>
</dbReference>
<comment type="caution">
    <text evidence="3">The sequence shown here is derived from an EMBL/GenBank/DDBJ whole genome shotgun (WGS) entry which is preliminary data.</text>
</comment>
<dbReference type="Proteomes" id="UP000308671">
    <property type="component" value="Unassembled WGS sequence"/>
</dbReference>
<protein>
    <recommendedName>
        <fullName evidence="2">NADP-dependent oxidoreductase domain-containing protein</fullName>
    </recommendedName>
</protein>
<dbReference type="SUPFAM" id="SSF51430">
    <property type="entry name" value="NAD(P)-linked oxidoreductase"/>
    <property type="match status" value="1"/>
</dbReference>
<dbReference type="AlphaFoldDB" id="A0A4S8QIR6"/>
<dbReference type="PANTHER" id="PTHR11732">
    <property type="entry name" value="ALDO/KETO REDUCTASE"/>
    <property type="match status" value="1"/>
</dbReference>
<dbReference type="CDD" id="cd19071">
    <property type="entry name" value="AKR_AKR1-5-like"/>
    <property type="match status" value="1"/>
</dbReference>
<accession>A0A4S8QIR6</accession>
<dbReference type="OrthoDB" id="416253at2759"/>
<sequence length="323" mass="35828">MQGQSINCSAYLPADGTLPKHQPHLTTLKHDTSLAGRIMANSITVFRFANGSTLPAIGLGTFQGNDGNEKVKNIVEAAIQAGYRHIDGAAAYEMKMLLEMLLKKAVSREMSCLSSLNSQSWHDRKDVERELDLSLKALGLEYGPNNGTIRHPSGNGKAKFIYTETWQAMEKLVDSGKTKAIGLSNFNILKTKRILEVARICPAVSQVEAHRYFPQHELLEFCKKEHIHLMAHQLLGGKPVGVILSWAVQRGTPVIPKTSNESRLPENLSIAPLSEEHFAIIDDLATTIESGPVRFLDPSKHLGFDIFDEELDQPVYNHAPWDQ</sequence>
<name>A0A4S8QIR6_9HELO</name>
<reference evidence="3 4" key="1">
    <citation type="submission" date="2017-12" db="EMBL/GenBank/DDBJ databases">
        <title>Comparative genomics of Botrytis spp.</title>
        <authorList>
            <person name="Valero-Jimenez C.A."/>
            <person name="Tapia P."/>
            <person name="Veloso J."/>
            <person name="Silva-Moreno E."/>
            <person name="Staats M."/>
            <person name="Valdes J.H."/>
            <person name="Van Kan J.A.L."/>
        </authorList>
    </citation>
    <scope>NUCLEOTIDE SEQUENCE [LARGE SCALE GENOMIC DNA]</scope>
    <source>
        <strain evidence="3 4">MUCL435</strain>
    </source>
</reference>
<keyword evidence="4" id="KW-1185">Reference proteome</keyword>
<organism evidence="3 4">
    <name type="scientific">Botrytis galanthina</name>
    <dbReference type="NCBI Taxonomy" id="278940"/>
    <lineage>
        <taxon>Eukaryota</taxon>
        <taxon>Fungi</taxon>
        <taxon>Dikarya</taxon>
        <taxon>Ascomycota</taxon>
        <taxon>Pezizomycotina</taxon>
        <taxon>Leotiomycetes</taxon>
        <taxon>Helotiales</taxon>
        <taxon>Sclerotiniaceae</taxon>
        <taxon>Botrytis</taxon>
    </lineage>
</organism>
<dbReference type="PRINTS" id="PR00069">
    <property type="entry name" value="ALDKETRDTASE"/>
</dbReference>
<dbReference type="InterPro" id="IPR018170">
    <property type="entry name" value="Aldo/ket_reductase_CS"/>
</dbReference>
<keyword evidence="1" id="KW-0560">Oxidoreductase</keyword>
<feature type="domain" description="NADP-dependent oxidoreductase" evidence="2">
    <location>
        <begin position="57"/>
        <end position="237"/>
    </location>
</feature>
<evidence type="ECO:0000313" key="4">
    <source>
        <dbReference type="Proteomes" id="UP000308671"/>
    </source>
</evidence>
<dbReference type="InterPro" id="IPR036812">
    <property type="entry name" value="NAD(P)_OxRdtase_dom_sf"/>
</dbReference>
<evidence type="ECO:0000256" key="1">
    <source>
        <dbReference type="ARBA" id="ARBA00023002"/>
    </source>
</evidence>
<gene>
    <name evidence="3" type="ORF">BGAL_0630g00030</name>
</gene>
<proteinExistence type="predicted"/>
<dbReference type="PROSITE" id="PS00062">
    <property type="entry name" value="ALDOKETO_REDUCTASE_2"/>
    <property type="match status" value="1"/>
</dbReference>
<dbReference type="GO" id="GO:0016491">
    <property type="term" value="F:oxidoreductase activity"/>
    <property type="evidence" value="ECO:0007669"/>
    <property type="project" value="UniProtKB-KW"/>
</dbReference>
<evidence type="ECO:0000313" key="3">
    <source>
        <dbReference type="EMBL" id="THV44488.1"/>
    </source>
</evidence>